<evidence type="ECO:0000259" key="4">
    <source>
        <dbReference type="Pfam" id="PF24854"/>
    </source>
</evidence>
<feature type="signal peptide" evidence="3">
    <location>
        <begin position="1"/>
        <end position="19"/>
    </location>
</feature>
<protein>
    <recommendedName>
        <fullName evidence="4">DUF7728 domain-containing protein</fullName>
    </recommendedName>
</protein>
<sequence>MLARSLMLLGGAAVLPASSMLIPPEMEHQMEPVQDGFMNVHPVILADAHHAMVSVPCQDCPFREVDHEGVATWVEGKSPSLMLDFSIEDNLLLANGRQIFPPVDPGPLRAVQELQDGQISEPMALGYALEMMPLETNDKDAGSDLYDVRLTILDLERHPVPVDTVAVTLLQAPDGELFIAKTKIEPTVPPSSDLSWKKCDGKVACLRELAIARVRGLLAAAKGRVAAAAGKAGRKGCHGKHNPMKGMGAFSEFEKEHHRGGHRHHHHHHHPHGAFVRTCRRIIHFIIIPALVGILAGVAASSIGMLIGQAVVFMWRRYRVGQPQEHKASWEQGESCEKQSLIEDSVEVSEQDDLPQYTESVTPRGSMDKN</sequence>
<feature type="domain" description="DUF7728" evidence="4">
    <location>
        <begin position="50"/>
        <end position="185"/>
    </location>
</feature>
<keyword evidence="3" id="KW-0732">Signal</keyword>
<evidence type="ECO:0000313" key="6">
    <source>
        <dbReference type="Proteomes" id="UP000631181"/>
    </source>
</evidence>
<reference evidence="5" key="1">
    <citation type="journal article" date="2020" name="Front. Microbiol.">
        <title>Gene regulatory networks of Penicillium echinulatum 2HH and Penicillium oxalicum 114-2 inferred by a computational biology approach.</title>
        <authorList>
            <person name="Lenz A.R."/>
            <person name="Galan-Vasquez E."/>
            <person name="Balbinot E."/>
            <person name="De Abreu F.P."/>
            <person name="De Oliveira N.S."/>
            <person name="Da Rosa L.O."/>
            <person name="De Avila E Silva S."/>
            <person name="Camassola M."/>
            <person name="Dillon A.J.P."/>
            <person name="Perez-Rueda E."/>
        </authorList>
    </citation>
    <scope>NUCLEOTIDE SEQUENCE</scope>
    <source>
        <strain evidence="5">S1M29</strain>
    </source>
</reference>
<feature type="chain" id="PRO_5035279414" description="DUF7728 domain-containing protein" evidence="3">
    <location>
        <begin position="20"/>
        <end position="370"/>
    </location>
</feature>
<gene>
    <name evidence="5" type="ORF">PECM_005622</name>
</gene>
<dbReference type="EMBL" id="WIWV01000040">
    <property type="protein sequence ID" value="KAF7716449.1"/>
    <property type="molecule type" value="Genomic_DNA"/>
</dbReference>
<keyword evidence="2" id="KW-0472">Membrane</keyword>
<dbReference type="InterPro" id="IPR056145">
    <property type="entry name" value="DUF7728"/>
</dbReference>
<dbReference type="Pfam" id="PF24854">
    <property type="entry name" value="DUF7728"/>
    <property type="match status" value="1"/>
</dbReference>
<dbReference type="PANTHER" id="PTHR40622:SF2">
    <property type="match status" value="1"/>
</dbReference>
<accession>A0A8J8W2S5</accession>
<feature type="region of interest" description="Disordered" evidence="1">
    <location>
        <begin position="344"/>
        <end position="370"/>
    </location>
</feature>
<keyword evidence="6" id="KW-1185">Reference proteome</keyword>
<dbReference type="OrthoDB" id="5409353at2759"/>
<evidence type="ECO:0000256" key="1">
    <source>
        <dbReference type="SAM" id="MobiDB-lite"/>
    </source>
</evidence>
<keyword evidence="2" id="KW-1133">Transmembrane helix</keyword>
<dbReference type="PANTHER" id="PTHR40622">
    <property type="match status" value="1"/>
</dbReference>
<comment type="caution">
    <text evidence="5">The sequence shown here is derived from an EMBL/GenBank/DDBJ whole genome shotgun (WGS) entry which is preliminary data.</text>
</comment>
<keyword evidence="2" id="KW-0812">Transmembrane</keyword>
<evidence type="ECO:0000256" key="3">
    <source>
        <dbReference type="SAM" id="SignalP"/>
    </source>
</evidence>
<evidence type="ECO:0000256" key="2">
    <source>
        <dbReference type="SAM" id="Phobius"/>
    </source>
</evidence>
<name>A0A8J8W2S5_9EURO</name>
<evidence type="ECO:0000313" key="5">
    <source>
        <dbReference type="EMBL" id="KAF7716449.1"/>
    </source>
</evidence>
<dbReference type="AlphaFoldDB" id="A0A8J8W2S5"/>
<feature type="compositionally biased region" description="Acidic residues" evidence="1">
    <location>
        <begin position="344"/>
        <end position="353"/>
    </location>
</feature>
<feature type="transmembrane region" description="Helical" evidence="2">
    <location>
        <begin position="282"/>
        <end position="315"/>
    </location>
</feature>
<organism evidence="5 6">
    <name type="scientific">Penicillium ucsense</name>
    <dbReference type="NCBI Taxonomy" id="2839758"/>
    <lineage>
        <taxon>Eukaryota</taxon>
        <taxon>Fungi</taxon>
        <taxon>Dikarya</taxon>
        <taxon>Ascomycota</taxon>
        <taxon>Pezizomycotina</taxon>
        <taxon>Eurotiomycetes</taxon>
        <taxon>Eurotiomycetidae</taxon>
        <taxon>Eurotiales</taxon>
        <taxon>Aspergillaceae</taxon>
        <taxon>Penicillium</taxon>
    </lineage>
</organism>
<proteinExistence type="predicted"/>
<dbReference type="Proteomes" id="UP000631181">
    <property type="component" value="Unassembled WGS sequence"/>
</dbReference>